<comment type="similarity">
    <text evidence="2">Belongs to the binding-protein-dependent transport system permease family. CysTW subfamily.</text>
</comment>
<reference evidence="10 11" key="1">
    <citation type="submission" date="2018-09" db="EMBL/GenBank/DDBJ databases">
        <title>Mesorhizobium carmichaelinearum sp. nov. isolated from Carmichaelinea spp. root nodules in New Zealand.</title>
        <authorList>
            <person name="De Meyer S.E."/>
        </authorList>
    </citation>
    <scope>NUCLEOTIDE SEQUENCE [LARGE SCALE GENOMIC DNA]</scope>
    <source>
        <strain evidence="10 11">ICMP19557</strain>
    </source>
</reference>
<feature type="transmembrane region" description="Helical" evidence="8">
    <location>
        <begin position="294"/>
        <end position="315"/>
    </location>
</feature>
<keyword evidence="11" id="KW-1185">Reference proteome</keyword>
<dbReference type="PROSITE" id="PS50928">
    <property type="entry name" value="ABC_TM1"/>
    <property type="match status" value="1"/>
</dbReference>
<gene>
    <name evidence="10" type="ORF">D3227_18550</name>
</gene>
<evidence type="ECO:0000256" key="1">
    <source>
        <dbReference type="ARBA" id="ARBA00004651"/>
    </source>
</evidence>
<sequence>MTAIPPSELDRPALARGRSAADADLRSVSAAIRRAEFGDRLRSLALAGPLLVLLALSFGIPIVLLLSRAVYDPTIASALPQTSQALSGWSGSGLPDDAAFLALAADLRDNQAKGTAYELAKSLNARLPGARSQVLKTVRQLESAGDKPPLEVVKSVPFWSQPGTWPAIANGTHAVTSFYLLSALDLRWNADGSIERVPPEQAIFLQVFMRTFFVAAAVTLATLMLAFPLAYLIASAPKGLAAILIVAVLLPFWTSILVRTAAWTVLLQKFGLVNDLLLWLGVVDDRLDLMYSRIGLIIAMTHIQLPFTLLPIYSVMRTIPPSQMKAAYSLGGRPFTAFRRIYLPQVFPGVMAGCLLTFILCLGYYITPALIGGASDQLISNFIANYVNVELNWEMAAALSFILLVFTLALFGIFARILGLDRLKLV</sequence>
<dbReference type="Gene3D" id="1.10.3720.10">
    <property type="entry name" value="MetI-like"/>
    <property type="match status" value="1"/>
</dbReference>
<proteinExistence type="inferred from homology"/>
<feature type="transmembrane region" description="Helical" evidence="8">
    <location>
        <begin position="395"/>
        <end position="418"/>
    </location>
</feature>
<comment type="subcellular location">
    <subcellularLocation>
        <location evidence="1 8">Cell membrane</location>
        <topology evidence="1 8">Multi-pass membrane protein</topology>
    </subcellularLocation>
</comment>
<dbReference type="CDD" id="cd06261">
    <property type="entry name" value="TM_PBP2"/>
    <property type="match status" value="1"/>
</dbReference>
<dbReference type="SUPFAM" id="SSF161098">
    <property type="entry name" value="MetI-like"/>
    <property type="match status" value="1"/>
</dbReference>
<dbReference type="InterPro" id="IPR035906">
    <property type="entry name" value="MetI-like_sf"/>
</dbReference>
<evidence type="ECO:0000256" key="3">
    <source>
        <dbReference type="ARBA" id="ARBA00022448"/>
    </source>
</evidence>
<dbReference type="Proteomes" id="UP000272706">
    <property type="component" value="Unassembled WGS sequence"/>
</dbReference>
<protein>
    <submittedName>
        <fullName evidence="10">ABC transporter permease</fullName>
    </submittedName>
</protein>
<accession>A0A3A5KV49</accession>
<organism evidence="10 11">
    <name type="scientific">Mesorhizobium waimense</name>
    <dbReference type="NCBI Taxonomy" id="1300307"/>
    <lineage>
        <taxon>Bacteria</taxon>
        <taxon>Pseudomonadati</taxon>
        <taxon>Pseudomonadota</taxon>
        <taxon>Alphaproteobacteria</taxon>
        <taxon>Hyphomicrobiales</taxon>
        <taxon>Phyllobacteriaceae</taxon>
        <taxon>Mesorhizobium</taxon>
    </lineage>
</organism>
<dbReference type="InterPro" id="IPR000515">
    <property type="entry name" value="MetI-like"/>
</dbReference>
<keyword evidence="3 8" id="KW-0813">Transport</keyword>
<keyword evidence="7 8" id="KW-0472">Membrane</keyword>
<dbReference type="GO" id="GO:0055085">
    <property type="term" value="P:transmembrane transport"/>
    <property type="evidence" value="ECO:0007669"/>
    <property type="project" value="InterPro"/>
</dbReference>
<feature type="domain" description="ABC transmembrane type-1" evidence="9">
    <location>
        <begin position="208"/>
        <end position="414"/>
    </location>
</feature>
<keyword evidence="6 8" id="KW-1133">Transmembrane helix</keyword>
<keyword evidence="5 8" id="KW-0812">Transmembrane</keyword>
<dbReference type="GO" id="GO:0005886">
    <property type="term" value="C:plasma membrane"/>
    <property type="evidence" value="ECO:0007669"/>
    <property type="project" value="UniProtKB-SubCell"/>
</dbReference>
<evidence type="ECO:0000256" key="8">
    <source>
        <dbReference type="RuleBase" id="RU363032"/>
    </source>
</evidence>
<dbReference type="OrthoDB" id="9807047at2"/>
<dbReference type="Pfam" id="PF00528">
    <property type="entry name" value="BPD_transp_1"/>
    <property type="match status" value="1"/>
</dbReference>
<feature type="transmembrane region" description="Helical" evidence="8">
    <location>
        <begin position="346"/>
        <end position="366"/>
    </location>
</feature>
<keyword evidence="4" id="KW-1003">Cell membrane</keyword>
<dbReference type="RefSeq" id="WP_120015726.1">
    <property type="nucleotide sequence ID" value="NZ_QZWZ01000014.1"/>
</dbReference>
<feature type="transmembrane region" description="Helical" evidence="8">
    <location>
        <begin position="44"/>
        <end position="66"/>
    </location>
</feature>
<dbReference type="PANTHER" id="PTHR42929:SF5">
    <property type="entry name" value="ABC TRANSPORTER PERMEASE PROTEIN"/>
    <property type="match status" value="1"/>
</dbReference>
<comment type="caution">
    <text evidence="10">The sequence shown here is derived from an EMBL/GenBank/DDBJ whole genome shotgun (WGS) entry which is preliminary data.</text>
</comment>
<feature type="transmembrane region" description="Helical" evidence="8">
    <location>
        <begin position="240"/>
        <end position="258"/>
    </location>
</feature>
<dbReference type="AlphaFoldDB" id="A0A3A5KV49"/>
<feature type="transmembrane region" description="Helical" evidence="8">
    <location>
        <begin position="212"/>
        <end position="234"/>
    </location>
</feature>
<evidence type="ECO:0000313" key="10">
    <source>
        <dbReference type="EMBL" id="RJT37199.1"/>
    </source>
</evidence>
<evidence type="ECO:0000313" key="11">
    <source>
        <dbReference type="Proteomes" id="UP000272706"/>
    </source>
</evidence>
<dbReference type="PANTHER" id="PTHR42929">
    <property type="entry name" value="INNER MEMBRANE ABC TRANSPORTER PERMEASE PROTEIN YDCU-RELATED-RELATED"/>
    <property type="match status" value="1"/>
</dbReference>
<feature type="transmembrane region" description="Helical" evidence="8">
    <location>
        <begin position="265"/>
        <end position="282"/>
    </location>
</feature>
<dbReference type="EMBL" id="QZWZ01000014">
    <property type="protein sequence ID" value="RJT37199.1"/>
    <property type="molecule type" value="Genomic_DNA"/>
</dbReference>
<evidence type="ECO:0000256" key="4">
    <source>
        <dbReference type="ARBA" id="ARBA00022475"/>
    </source>
</evidence>
<evidence type="ECO:0000256" key="6">
    <source>
        <dbReference type="ARBA" id="ARBA00022989"/>
    </source>
</evidence>
<evidence type="ECO:0000256" key="5">
    <source>
        <dbReference type="ARBA" id="ARBA00022692"/>
    </source>
</evidence>
<evidence type="ECO:0000259" key="9">
    <source>
        <dbReference type="PROSITE" id="PS50928"/>
    </source>
</evidence>
<name>A0A3A5KV49_9HYPH</name>
<evidence type="ECO:0000256" key="2">
    <source>
        <dbReference type="ARBA" id="ARBA00007069"/>
    </source>
</evidence>
<evidence type="ECO:0000256" key="7">
    <source>
        <dbReference type="ARBA" id="ARBA00023136"/>
    </source>
</evidence>